<keyword evidence="12 16" id="KW-1133">Transmembrane helix</keyword>
<dbReference type="NCBIfam" id="TIGR01494">
    <property type="entry name" value="ATPase_P-type"/>
    <property type="match status" value="1"/>
</dbReference>
<comment type="caution">
    <text evidence="18">The sequence shown here is derived from an EMBL/GenBank/DDBJ whole genome shotgun (WGS) entry which is preliminary data.</text>
</comment>
<dbReference type="RefSeq" id="WP_032840776.1">
    <property type="nucleotide sequence ID" value="NZ_BAABXH010000001.1"/>
</dbReference>
<dbReference type="SUPFAM" id="SSF81653">
    <property type="entry name" value="Calcium ATPase, transduction domain A"/>
    <property type="match status" value="1"/>
</dbReference>
<keyword evidence="13 16" id="KW-0472">Membrane</keyword>
<dbReference type="Gene3D" id="3.40.1110.10">
    <property type="entry name" value="Calcium-transporting ATPase, cytoplasmic domain N"/>
    <property type="match status" value="1"/>
</dbReference>
<feature type="transmembrane region" description="Helical" evidence="16">
    <location>
        <begin position="260"/>
        <end position="282"/>
    </location>
</feature>
<evidence type="ECO:0000256" key="8">
    <source>
        <dbReference type="ARBA" id="ARBA00022741"/>
    </source>
</evidence>
<keyword evidence="6 16" id="KW-0812">Transmembrane</keyword>
<dbReference type="InterPro" id="IPR051014">
    <property type="entry name" value="Cation_Transport_ATPase_IB"/>
</dbReference>
<dbReference type="Pfam" id="PF00122">
    <property type="entry name" value="E1-E2_ATPase"/>
    <property type="match status" value="1"/>
</dbReference>
<keyword evidence="7 16" id="KW-0479">Metal-binding</keyword>
<protein>
    <submittedName>
        <fullName evidence="18">Heavy metal translocating P-type ATPase</fullName>
    </submittedName>
</protein>
<evidence type="ECO:0000256" key="4">
    <source>
        <dbReference type="ARBA" id="ARBA00022539"/>
    </source>
</evidence>
<comment type="subcellular location">
    <subcellularLocation>
        <location evidence="1">Cell membrane</location>
        <topology evidence="1">Multi-pass membrane protein</topology>
    </subcellularLocation>
</comment>
<dbReference type="CDD" id="cd07548">
    <property type="entry name" value="P-type_ATPase-Cd_Zn_Co_like"/>
    <property type="match status" value="1"/>
</dbReference>
<dbReference type="PANTHER" id="PTHR48085">
    <property type="entry name" value="CADMIUM/ZINC-TRANSPORTING ATPASE HMA2-RELATED"/>
    <property type="match status" value="1"/>
</dbReference>
<feature type="transmembrane region" description="Helical" evidence="16">
    <location>
        <begin position="624"/>
        <end position="643"/>
    </location>
</feature>
<dbReference type="GeneID" id="60923686"/>
<feature type="transmembrane region" description="Helical" evidence="16">
    <location>
        <begin position="57"/>
        <end position="75"/>
    </location>
</feature>
<dbReference type="Gene3D" id="3.40.50.1000">
    <property type="entry name" value="HAD superfamily/HAD-like"/>
    <property type="match status" value="1"/>
</dbReference>
<evidence type="ECO:0000256" key="5">
    <source>
        <dbReference type="ARBA" id="ARBA00022553"/>
    </source>
</evidence>
<dbReference type="GO" id="GO:0008551">
    <property type="term" value="F:P-type cadmium transporter activity"/>
    <property type="evidence" value="ECO:0007669"/>
    <property type="project" value="UniProtKB-EC"/>
</dbReference>
<dbReference type="SUPFAM" id="SSF81665">
    <property type="entry name" value="Calcium ATPase, transmembrane domain M"/>
    <property type="match status" value="1"/>
</dbReference>
<keyword evidence="9 16" id="KW-0067">ATP-binding</keyword>
<dbReference type="InterPro" id="IPR059000">
    <property type="entry name" value="ATPase_P-type_domA"/>
</dbReference>
<dbReference type="InterPro" id="IPR001757">
    <property type="entry name" value="P_typ_ATPase"/>
</dbReference>
<evidence type="ECO:0000313" key="19">
    <source>
        <dbReference type="Proteomes" id="UP001217776"/>
    </source>
</evidence>
<dbReference type="PROSITE" id="PS00154">
    <property type="entry name" value="ATPASE_E1_E2"/>
    <property type="match status" value="1"/>
</dbReference>
<evidence type="ECO:0000256" key="2">
    <source>
        <dbReference type="ARBA" id="ARBA00006024"/>
    </source>
</evidence>
<proteinExistence type="inferred from homology"/>
<feature type="domain" description="P-type ATPase A" evidence="17">
    <location>
        <begin position="142"/>
        <end position="241"/>
    </location>
</feature>
<dbReference type="GO" id="GO:0016887">
    <property type="term" value="F:ATP hydrolysis activity"/>
    <property type="evidence" value="ECO:0007669"/>
    <property type="project" value="InterPro"/>
</dbReference>
<evidence type="ECO:0000256" key="3">
    <source>
        <dbReference type="ARBA" id="ARBA00022475"/>
    </source>
</evidence>
<accession>A0AAP3WG32</accession>
<dbReference type="SUPFAM" id="SSF56784">
    <property type="entry name" value="HAD-like"/>
    <property type="match status" value="1"/>
</dbReference>
<evidence type="ECO:0000259" key="17">
    <source>
        <dbReference type="Pfam" id="PF00122"/>
    </source>
</evidence>
<keyword evidence="8 16" id="KW-0547">Nucleotide-binding</keyword>
<dbReference type="InterPro" id="IPR027256">
    <property type="entry name" value="P-typ_ATPase_IB"/>
</dbReference>
<dbReference type="FunFam" id="3.40.1110.10:FF:000066">
    <property type="entry name" value="Cadmium-translocating P-type ATPase"/>
    <property type="match status" value="1"/>
</dbReference>
<dbReference type="Proteomes" id="UP001217776">
    <property type="component" value="Unassembled WGS sequence"/>
</dbReference>
<dbReference type="GO" id="GO:0016463">
    <property type="term" value="F:P-type zinc transporter activity"/>
    <property type="evidence" value="ECO:0007669"/>
    <property type="project" value="UniProtKB-EC"/>
</dbReference>
<evidence type="ECO:0000256" key="10">
    <source>
        <dbReference type="ARBA" id="ARBA00022842"/>
    </source>
</evidence>
<name>A0AAP3WG32_BACT4</name>
<comment type="similarity">
    <text evidence="2 16">Belongs to the cation transport ATPase (P-type) (TC 3.A.3) family. Type IB subfamily.</text>
</comment>
<dbReference type="PANTHER" id="PTHR48085:SF5">
    <property type="entry name" value="CADMIUM_ZINC-TRANSPORTING ATPASE HMA4-RELATED"/>
    <property type="match status" value="1"/>
</dbReference>
<feature type="transmembrane region" description="Helical" evidence="16">
    <location>
        <begin position="294"/>
        <end position="318"/>
    </location>
</feature>
<evidence type="ECO:0000256" key="11">
    <source>
        <dbReference type="ARBA" id="ARBA00022967"/>
    </source>
</evidence>
<dbReference type="Gene3D" id="2.70.150.10">
    <property type="entry name" value="Calcium-transporting ATPase, cytoplasmic transduction domain A"/>
    <property type="match status" value="1"/>
</dbReference>
<dbReference type="InterPro" id="IPR023214">
    <property type="entry name" value="HAD_sf"/>
</dbReference>
<dbReference type="GO" id="GO:0005524">
    <property type="term" value="F:ATP binding"/>
    <property type="evidence" value="ECO:0007669"/>
    <property type="project" value="UniProtKB-UniRule"/>
</dbReference>
<evidence type="ECO:0000256" key="16">
    <source>
        <dbReference type="RuleBase" id="RU362081"/>
    </source>
</evidence>
<dbReference type="NCBIfam" id="TIGR01512">
    <property type="entry name" value="ATPase-IB2_Cd"/>
    <property type="match status" value="1"/>
</dbReference>
<dbReference type="EMBL" id="JAQNVG010000024">
    <property type="protein sequence ID" value="MDC2236974.1"/>
    <property type="molecule type" value="Genomic_DNA"/>
</dbReference>
<keyword evidence="3 16" id="KW-1003">Cell membrane</keyword>
<dbReference type="InterPro" id="IPR018303">
    <property type="entry name" value="ATPase_P-typ_P_site"/>
</dbReference>
<dbReference type="AlphaFoldDB" id="A0AAP3WG32"/>
<feature type="transmembrane region" description="Helical" evidence="16">
    <location>
        <begin position="29"/>
        <end position="48"/>
    </location>
</feature>
<evidence type="ECO:0000256" key="7">
    <source>
        <dbReference type="ARBA" id="ARBA00022723"/>
    </source>
</evidence>
<evidence type="ECO:0000313" key="18">
    <source>
        <dbReference type="EMBL" id="MDC2236974.1"/>
    </source>
</evidence>
<organism evidence="18 19">
    <name type="scientific">Bacteroides thetaiotaomicron</name>
    <dbReference type="NCBI Taxonomy" id="818"/>
    <lineage>
        <taxon>Bacteria</taxon>
        <taxon>Pseudomonadati</taxon>
        <taxon>Bacteroidota</taxon>
        <taxon>Bacteroidia</taxon>
        <taxon>Bacteroidales</taxon>
        <taxon>Bacteroidaceae</taxon>
        <taxon>Bacteroides</taxon>
    </lineage>
</organism>
<keyword evidence="10" id="KW-0460">Magnesium</keyword>
<evidence type="ECO:0000256" key="13">
    <source>
        <dbReference type="ARBA" id="ARBA00023136"/>
    </source>
</evidence>
<dbReference type="InterPro" id="IPR023298">
    <property type="entry name" value="ATPase_P-typ_TM_dom_sf"/>
</dbReference>
<feature type="transmembrane region" description="Helical" evidence="16">
    <location>
        <begin position="598"/>
        <end position="618"/>
    </location>
</feature>
<sequence>MGHCSCCAHTHECAPEKHIEKKESIFAEYWKVGLSFILLISGIIMNALELPFFREGYFSLIWYVVAYLPVGLPVMKEAWESMKDKDYFSEFTLMFVATLGAFYIGEYPEGVAVMLFYSVGELFQEKAVDKAKRNIGALLDVRPEEAAVVRDERVVIENPQSVKVGETIEIKTGGRVPLDGMMLNEVAAFNTAALTGESVPRSIRMGEEVLAGMIVTDKVIRIKVIRPFDKSALARILELVQNASERKAPAELFIRKFARVYTPIVIGLAVLIVLLPFIYSLITPQFLFTFNDWLYRALVFLVISCPCALVVSIPLGYFGGIGAASRLGILFKGGNYLDAVTKINTVVFDKTGTLTKGTFEVQFCNCESGVSEEELIRMIASVESSSTHPIAKAVVNYAGQRDIELSSVTDSKEYAGLGLEAAVNGIQVLAGNGRLLSKFQIEYPPELLSITDTIVVCAIGNKYAGYLLLSDSLKEDAKIAIQNLKALGIQNIQILSGDKQSIVSNFAEKLGISEAYGDLLPDGKVKHLEELRQHTENQVAFVGDGMNDAPVLALSNVGIAMGGLGSDAAIETADVVIQTDQPSKVAEAIKVGKLTRRIVWQNISLAFGVKLLVLILGAGGLATLWEAVFADVGVALIAIMNAVRIQKMIK</sequence>
<dbReference type="InterPro" id="IPR008250">
    <property type="entry name" value="ATPase_P-typ_transduc_dom_A_sf"/>
</dbReference>
<comment type="catalytic activity">
    <reaction evidence="14">
        <text>Zn(2+)(in) + ATP + H2O = Zn(2+)(out) + ADP + phosphate + H(+)</text>
        <dbReference type="Rhea" id="RHEA:20621"/>
        <dbReference type="ChEBI" id="CHEBI:15377"/>
        <dbReference type="ChEBI" id="CHEBI:15378"/>
        <dbReference type="ChEBI" id="CHEBI:29105"/>
        <dbReference type="ChEBI" id="CHEBI:30616"/>
        <dbReference type="ChEBI" id="CHEBI:43474"/>
        <dbReference type="ChEBI" id="CHEBI:456216"/>
        <dbReference type="EC" id="7.2.2.12"/>
    </reaction>
</comment>
<evidence type="ECO:0000256" key="15">
    <source>
        <dbReference type="ARBA" id="ARBA00049338"/>
    </source>
</evidence>
<evidence type="ECO:0000256" key="6">
    <source>
        <dbReference type="ARBA" id="ARBA00022692"/>
    </source>
</evidence>
<dbReference type="Pfam" id="PF00702">
    <property type="entry name" value="Hydrolase"/>
    <property type="match status" value="1"/>
</dbReference>
<keyword evidence="5" id="KW-0597">Phosphoprotein</keyword>
<dbReference type="InterPro" id="IPR036412">
    <property type="entry name" value="HAD-like_sf"/>
</dbReference>
<dbReference type="InterPro" id="IPR023299">
    <property type="entry name" value="ATPase_P-typ_cyto_dom_N"/>
</dbReference>
<dbReference type="PRINTS" id="PR00119">
    <property type="entry name" value="CATATPASE"/>
</dbReference>
<comment type="catalytic activity">
    <reaction evidence="15">
        <text>Cd(2+)(in) + ATP + H2O = Cd(2+)(out) + ADP + phosphate + H(+)</text>
        <dbReference type="Rhea" id="RHEA:12132"/>
        <dbReference type="ChEBI" id="CHEBI:15377"/>
        <dbReference type="ChEBI" id="CHEBI:15378"/>
        <dbReference type="ChEBI" id="CHEBI:30616"/>
        <dbReference type="ChEBI" id="CHEBI:43474"/>
        <dbReference type="ChEBI" id="CHEBI:48775"/>
        <dbReference type="ChEBI" id="CHEBI:456216"/>
        <dbReference type="EC" id="7.2.2.21"/>
    </reaction>
</comment>
<dbReference type="GO" id="GO:0046872">
    <property type="term" value="F:metal ion binding"/>
    <property type="evidence" value="ECO:0007669"/>
    <property type="project" value="UniProtKB-KW"/>
</dbReference>
<dbReference type="GO" id="GO:0005886">
    <property type="term" value="C:plasma membrane"/>
    <property type="evidence" value="ECO:0007669"/>
    <property type="project" value="UniProtKB-SubCell"/>
</dbReference>
<evidence type="ECO:0000256" key="9">
    <source>
        <dbReference type="ARBA" id="ARBA00022840"/>
    </source>
</evidence>
<evidence type="ECO:0000256" key="1">
    <source>
        <dbReference type="ARBA" id="ARBA00004651"/>
    </source>
</evidence>
<dbReference type="NCBIfam" id="TIGR01525">
    <property type="entry name" value="ATPase-IB_hvy"/>
    <property type="match status" value="1"/>
</dbReference>
<evidence type="ECO:0000256" key="14">
    <source>
        <dbReference type="ARBA" id="ARBA00047308"/>
    </source>
</evidence>
<gene>
    <name evidence="18" type="ORF">PO127_14600</name>
</gene>
<keyword evidence="4" id="KW-0104">Cadmium</keyword>
<evidence type="ECO:0000256" key="12">
    <source>
        <dbReference type="ARBA" id="ARBA00022989"/>
    </source>
</evidence>
<reference evidence="18" key="1">
    <citation type="submission" date="2022-10" db="EMBL/GenBank/DDBJ databases">
        <title>Human gut microbiome strain richness.</title>
        <authorList>
            <person name="Chen-Liaw A."/>
        </authorList>
    </citation>
    <scope>NUCLEOTIDE SEQUENCE</scope>
    <source>
        <strain evidence="18">1001283st1_A3_1001283B150304_161114</strain>
    </source>
</reference>
<keyword evidence="11" id="KW-1278">Translocase</keyword>